<protein>
    <submittedName>
        <fullName evidence="1">Uncharacterized protein</fullName>
    </submittedName>
</protein>
<organism evidence="1">
    <name type="scientific">Manihot esculenta</name>
    <name type="common">Cassava</name>
    <name type="synonym">Jatropha manihot</name>
    <dbReference type="NCBI Taxonomy" id="3983"/>
    <lineage>
        <taxon>Eukaryota</taxon>
        <taxon>Viridiplantae</taxon>
        <taxon>Streptophyta</taxon>
        <taxon>Embryophyta</taxon>
        <taxon>Tracheophyta</taxon>
        <taxon>Spermatophyta</taxon>
        <taxon>Magnoliopsida</taxon>
        <taxon>eudicotyledons</taxon>
        <taxon>Gunneridae</taxon>
        <taxon>Pentapetalae</taxon>
        <taxon>rosids</taxon>
        <taxon>fabids</taxon>
        <taxon>Malpighiales</taxon>
        <taxon>Euphorbiaceae</taxon>
        <taxon>Crotonoideae</taxon>
        <taxon>Manihoteae</taxon>
        <taxon>Manihot</taxon>
    </lineage>
</organism>
<evidence type="ECO:0000313" key="1">
    <source>
        <dbReference type="EMBL" id="OAY51345.1"/>
    </source>
</evidence>
<gene>
    <name evidence="1" type="ORF">MANES_05G207300</name>
</gene>
<dbReference type="AlphaFoldDB" id="A0A2C9W0P1"/>
<proteinExistence type="predicted"/>
<sequence>MFNGYDCPLVINMITNVITNDYMPPSVEKVFLTSITIFVRITNGLEPIGNFC</sequence>
<name>A0A2C9W0P1_MANES</name>
<accession>A0A2C9W0P1</accession>
<reference evidence="1" key="1">
    <citation type="submission" date="2016-02" db="EMBL/GenBank/DDBJ databases">
        <title>WGS assembly of Manihot esculenta.</title>
        <authorList>
            <person name="Bredeson J.V."/>
            <person name="Prochnik S.E."/>
            <person name="Lyons J.B."/>
            <person name="Schmutz J."/>
            <person name="Grimwood J."/>
            <person name="Vrebalov J."/>
            <person name="Bart R.S."/>
            <person name="Amuge T."/>
            <person name="Ferguson M.E."/>
            <person name="Green R."/>
            <person name="Putnam N."/>
            <person name="Stites J."/>
            <person name="Rounsley S."/>
            <person name="Rokhsar D.S."/>
        </authorList>
    </citation>
    <scope>NUCLEOTIDE SEQUENCE [LARGE SCALE GENOMIC DNA]</scope>
    <source>
        <tissue evidence="1">Leaf</tissue>
    </source>
</reference>
<dbReference type="EMBL" id="CM004391">
    <property type="protein sequence ID" value="OAY51345.1"/>
    <property type="molecule type" value="Genomic_DNA"/>
</dbReference>